<reference evidence="2" key="1">
    <citation type="submission" date="2020-05" db="EMBL/GenBank/DDBJ databases">
        <authorList>
            <person name="Chiriac C."/>
            <person name="Salcher M."/>
            <person name="Ghai R."/>
            <person name="Kavagutti S V."/>
        </authorList>
    </citation>
    <scope>NUCLEOTIDE SEQUENCE</scope>
</reference>
<gene>
    <name evidence="1" type="ORF">UFOVP1467_42</name>
    <name evidence="2" type="ORF">UFOVP1616_26</name>
</gene>
<dbReference type="EMBL" id="LR797480">
    <property type="protein sequence ID" value="CAB4219645.1"/>
    <property type="molecule type" value="Genomic_DNA"/>
</dbReference>
<name>A0A6J5SWB1_9CAUD</name>
<proteinExistence type="predicted"/>
<sequence>MTYEEAIAAENDRYEFKLKHNRGSGPRETGIRINLRISHANAIARIKAEYGVTDES</sequence>
<dbReference type="EMBL" id="LR797420">
    <property type="protein sequence ID" value="CAB4214999.1"/>
    <property type="molecule type" value="Genomic_DNA"/>
</dbReference>
<organism evidence="2">
    <name type="scientific">uncultured Caudovirales phage</name>
    <dbReference type="NCBI Taxonomy" id="2100421"/>
    <lineage>
        <taxon>Viruses</taxon>
        <taxon>Duplodnaviria</taxon>
        <taxon>Heunggongvirae</taxon>
        <taxon>Uroviricota</taxon>
        <taxon>Caudoviricetes</taxon>
        <taxon>Peduoviridae</taxon>
        <taxon>Maltschvirus</taxon>
        <taxon>Maltschvirus maltsch</taxon>
    </lineage>
</organism>
<evidence type="ECO:0000313" key="2">
    <source>
        <dbReference type="EMBL" id="CAB4219645.1"/>
    </source>
</evidence>
<protein>
    <submittedName>
        <fullName evidence="2">Uncharacterized protein</fullName>
    </submittedName>
</protein>
<accession>A0A6J5SWB1</accession>
<evidence type="ECO:0000313" key="1">
    <source>
        <dbReference type="EMBL" id="CAB4214999.1"/>
    </source>
</evidence>